<dbReference type="AlphaFoldDB" id="A0A6J7SL15"/>
<dbReference type="SMART" id="SM00267">
    <property type="entry name" value="GGDEF"/>
    <property type="match status" value="1"/>
</dbReference>
<dbReference type="Pfam" id="PF00989">
    <property type="entry name" value="PAS"/>
    <property type="match status" value="1"/>
</dbReference>
<reference evidence="6" key="1">
    <citation type="submission" date="2020-05" db="EMBL/GenBank/DDBJ databases">
        <authorList>
            <person name="Chiriac C."/>
            <person name="Salcher M."/>
            <person name="Ghai R."/>
            <person name="Kavagutti S V."/>
        </authorList>
    </citation>
    <scope>NUCLEOTIDE SEQUENCE</scope>
</reference>
<dbReference type="PANTHER" id="PTHR44757">
    <property type="entry name" value="DIGUANYLATE CYCLASE DGCP"/>
    <property type="match status" value="1"/>
</dbReference>
<feature type="domain" description="EAL" evidence="4">
    <location>
        <begin position="577"/>
        <end position="831"/>
    </location>
</feature>
<dbReference type="InterPro" id="IPR001633">
    <property type="entry name" value="EAL_dom"/>
</dbReference>
<dbReference type="InterPro" id="IPR013767">
    <property type="entry name" value="PAS_fold"/>
</dbReference>
<dbReference type="InterPro" id="IPR029787">
    <property type="entry name" value="Nucleotide_cyclase"/>
</dbReference>
<dbReference type="InterPro" id="IPR000014">
    <property type="entry name" value="PAS"/>
</dbReference>
<dbReference type="Pfam" id="PF17159">
    <property type="entry name" value="MASE3"/>
    <property type="match status" value="1"/>
</dbReference>
<dbReference type="PROSITE" id="PS50883">
    <property type="entry name" value="EAL"/>
    <property type="match status" value="1"/>
</dbReference>
<evidence type="ECO:0000259" key="2">
    <source>
        <dbReference type="PROSITE" id="PS50112"/>
    </source>
</evidence>
<dbReference type="Pfam" id="PF00563">
    <property type="entry name" value="EAL"/>
    <property type="match status" value="1"/>
</dbReference>
<keyword evidence="1" id="KW-0472">Membrane</keyword>
<gene>
    <name evidence="6" type="ORF">UFOPK4150_02416</name>
</gene>
<dbReference type="PROSITE" id="PS50113">
    <property type="entry name" value="PAC"/>
    <property type="match status" value="1"/>
</dbReference>
<dbReference type="CDD" id="cd01948">
    <property type="entry name" value="EAL"/>
    <property type="match status" value="1"/>
</dbReference>
<dbReference type="GO" id="GO:0006355">
    <property type="term" value="P:regulation of DNA-templated transcription"/>
    <property type="evidence" value="ECO:0007669"/>
    <property type="project" value="InterPro"/>
</dbReference>
<dbReference type="CDD" id="cd01949">
    <property type="entry name" value="GGDEF"/>
    <property type="match status" value="1"/>
</dbReference>
<dbReference type="NCBIfam" id="TIGR00229">
    <property type="entry name" value="sensory_box"/>
    <property type="match status" value="1"/>
</dbReference>
<evidence type="ECO:0000313" key="6">
    <source>
        <dbReference type="EMBL" id="CAB5040950.1"/>
    </source>
</evidence>
<dbReference type="EMBL" id="CAFBPU010000089">
    <property type="protein sequence ID" value="CAB5040950.1"/>
    <property type="molecule type" value="Genomic_DNA"/>
</dbReference>
<dbReference type="PANTHER" id="PTHR44757:SF2">
    <property type="entry name" value="BIOFILM ARCHITECTURE MAINTENANCE PROTEIN MBAA"/>
    <property type="match status" value="1"/>
</dbReference>
<dbReference type="PROSITE" id="PS50887">
    <property type="entry name" value="GGDEF"/>
    <property type="match status" value="1"/>
</dbReference>
<dbReference type="SUPFAM" id="SSF55785">
    <property type="entry name" value="PYP-like sensor domain (PAS domain)"/>
    <property type="match status" value="1"/>
</dbReference>
<dbReference type="NCBIfam" id="TIGR00254">
    <property type="entry name" value="GGDEF"/>
    <property type="match status" value="1"/>
</dbReference>
<feature type="transmembrane region" description="Helical" evidence="1">
    <location>
        <begin position="187"/>
        <end position="207"/>
    </location>
</feature>
<dbReference type="Pfam" id="PF00990">
    <property type="entry name" value="GGDEF"/>
    <property type="match status" value="1"/>
</dbReference>
<dbReference type="InterPro" id="IPR052155">
    <property type="entry name" value="Biofilm_reg_signaling"/>
</dbReference>
<feature type="transmembrane region" description="Helical" evidence="1">
    <location>
        <begin position="21"/>
        <end position="42"/>
    </location>
</feature>
<keyword evidence="1" id="KW-0812">Transmembrane</keyword>
<sequence length="835" mass="91293">MSSGWRRQLARLDETTRAPGAWALVLLVVFLTSLTQPAVTFFSKPTDYTILHLVLEFASMAVSFMVFALAWNLRRRTSNSQIMVLGVASLVIVLVDLAHTLSYAGMPDFITPSGPEKAIYFWLVGRFVAAVGFLVVALVPVRHWSQRAWGIALASAVAFVVVIWWIGLAHFDWLPRTFIAGEGLTRFKVVSEYVLATAYLAAAVLLVQRARREASVEIAWLACASWTLALTELFFTLYASVTDIFNLLGHVFKVIAYFMVYRAVFMAGVQDPQRRLQREQSLLRSLIDSVPDLISYKDKRGAYLGANSAFANFSGMSAENLVGSSAVGLTMVNDTALSVDAPPGRTDSRDTRRFEEWLVGSDGEPAAFDTLTTPYVGPDGESLGSIEVRRNVSRQKRDEARIENLALFDQLTGLPNRTRLGEQLLTLTSSAQAHVDGLALLYLDLDDFKTINDTIGHRVGDLVLQETGRRLREAIGEGDVVARLGGDEFAVALPGRDANAATTFAVDLLARIAEPILIDQHELIVTASVGISMFPENGEEFEDLAREADSAMSRAKAQGRNGLRFFTSAMQEESALRLAMLSALRRALENGEFLLEYQPQASLTDGSVVGVEALIRWQHPDFGLLPPSAFIGLAEDSGLIHGIGDWVVQEAIRDAQMWEAQGLPPVIVAVNISAVQFRQRGLARRISEVLDATGFPAQRLEVELTESVAMGAPEIAEETLAGLHDLGVQIAIDDFGTGYSSLAYLTRFRVNRLKIDGSFVHQLGIDPEVEAIVSAIIELAKALHCTTVAEGVETHLQREKLIGLGCDVLQGYLFSRPVAASEIPGILVRNQMSVG</sequence>
<dbReference type="Gene3D" id="3.20.20.450">
    <property type="entry name" value="EAL domain"/>
    <property type="match status" value="1"/>
</dbReference>
<proteinExistence type="predicted"/>
<dbReference type="Gene3D" id="3.30.450.20">
    <property type="entry name" value="PAS domain"/>
    <property type="match status" value="1"/>
</dbReference>
<feature type="domain" description="PAC" evidence="3">
    <location>
        <begin position="352"/>
        <end position="404"/>
    </location>
</feature>
<dbReference type="Gene3D" id="3.30.70.270">
    <property type="match status" value="1"/>
</dbReference>
<evidence type="ECO:0000259" key="3">
    <source>
        <dbReference type="PROSITE" id="PS50113"/>
    </source>
</evidence>
<evidence type="ECO:0000259" key="5">
    <source>
        <dbReference type="PROSITE" id="PS50887"/>
    </source>
</evidence>
<dbReference type="InterPro" id="IPR033425">
    <property type="entry name" value="MASE3"/>
</dbReference>
<feature type="transmembrane region" description="Helical" evidence="1">
    <location>
        <begin position="82"/>
        <end position="99"/>
    </location>
</feature>
<dbReference type="InterPro" id="IPR035919">
    <property type="entry name" value="EAL_sf"/>
</dbReference>
<evidence type="ECO:0000259" key="4">
    <source>
        <dbReference type="PROSITE" id="PS50883"/>
    </source>
</evidence>
<accession>A0A6J7SL15</accession>
<feature type="transmembrane region" description="Helical" evidence="1">
    <location>
        <begin position="119"/>
        <end position="141"/>
    </location>
</feature>
<dbReference type="FunFam" id="3.20.20.450:FF:000001">
    <property type="entry name" value="Cyclic di-GMP phosphodiesterase yahA"/>
    <property type="match status" value="1"/>
</dbReference>
<feature type="domain" description="PAS" evidence="2">
    <location>
        <begin position="279"/>
        <end position="327"/>
    </location>
</feature>
<dbReference type="InterPro" id="IPR035965">
    <property type="entry name" value="PAS-like_dom_sf"/>
</dbReference>
<keyword evidence="1" id="KW-1133">Transmembrane helix</keyword>
<feature type="transmembrane region" description="Helical" evidence="1">
    <location>
        <begin position="219"/>
        <end position="241"/>
    </location>
</feature>
<dbReference type="PROSITE" id="PS50112">
    <property type="entry name" value="PAS"/>
    <property type="match status" value="1"/>
</dbReference>
<dbReference type="SUPFAM" id="SSF141868">
    <property type="entry name" value="EAL domain-like"/>
    <property type="match status" value="1"/>
</dbReference>
<dbReference type="InterPro" id="IPR000700">
    <property type="entry name" value="PAS-assoc_C"/>
</dbReference>
<dbReference type="SMART" id="SM00052">
    <property type="entry name" value="EAL"/>
    <property type="match status" value="1"/>
</dbReference>
<feature type="domain" description="GGDEF" evidence="5">
    <location>
        <begin position="436"/>
        <end position="568"/>
    </location>
</feature>
<organism evidence="6">
    <name type="scientific">freshwater metagenome</name>
    <dbReference type="NCBI Taxonomy" id="449393"/>
    <lineage>
        <taxon>unclassified sequences</taxon>
        <taxon>metagenomes</taxon>
        <taxon>ecological metagenomes</taxon>
    </lineage>
</organism>
<evidence type="ECO:0000256" key="1">
    <source>
        <dbReference type="SAM" id="Phobius"/>
    </source>
</evidence>
<feature type="transmembrane region" description="Helical" evidence="1">
    <location>
        <begin position="48"/>
        <end position="70"/>
    </location>
</feature>
<dbReference type="InterPro" id="IPR000160">
    <property type="entry name" value="GGDEF_dom"/>
</dbReference>
<dbReference type="InterPro" id="IPR043128">
    <property type="entry name" value="Rev_trsase/Diguanyl_cyclase"/>
</dbReference>
<protein>
    <submittedName>
        <fullName evidence="6">Unannotated protein</fullName>
    </submittedName>
</protein>
<dbReference type="SUPFAM" id="SSF55073">
    <property type="entry name" value="Nucleotide cyclase"/>
    <property type="match status" value="1"/>
</dbReference>
<name>A0A6J7SL15_9ZZZZ</name>
<feature type="transmembrane region" description="Helical" evidence="1">
    <location>
        <begin position="148"/>
        <end position="167"/>
    </location>
</feature>